<dbReference type="HOGENOM" id="CLU_032119_3_0_10"/>
<evidence type="ECO:0000259" key="4">
    <source>
        <dbReference type="PROSITE" id="PS51165"/>
    </source>
</evidence>
<dbReference type="PROSITE" id="PS01261">
    <property type="entry name" value="UPF0020"/>
    <property type="match status" value="1"/>
</dbReference>
<dbReference type="AlphaFoldDB" id="H2BV60"/>
<dbReference type="InterPro" id="IPR054170">
    <property type="entry name" value="RlmL_1st"/>
</dbReference>
<dbReference type="Gene3D" id="3.30.2130.30">
    <property type="match status" value="1"/>
</dbReference>
<dbReference type="SMART" id="SM00981">
    <property type="entry name" value="THUMP"/>
    <property type="match status" value="1"/>
</dbReference>
<dbReference type="STRING" id="865937.Gilli_3349"/>
<gene>
    <name evidence="5" type="ORF">Gilli_3349</name>
</gene>
<dbReference type="InterPro" id="IPR002052">
    <property type="entry name" value="DNA_methylase_N6_adenine_CS"/>
</dbReference>
<dbReference type="InterPro" id="IPR053943">
    <property type="entry name" value="RlmKL-like_Mtase_CS"/>
</dbReference>
<dbReference type="InterPro" id="IPR000241">
    <property type="entry name" value="RlmKL-like_Mtase"/>
</dbReference>
<accession>H2BV60</accession>
<dbReference type="GO" id="GO:0008990">
    <property type="term" value="F:rRNA (guanine-N2-)-methyltransferase activity"/>
    <property type="evidence" value="ECO:0007669"/>
    <property type="project" value="TreeGrafter"/>
</dbReference>
<keyword evidence="6" id="KW-1185">Reference proteome</keyword>
<evidence type="ECO:0000256" key="1">
    <source>
        <dbReference type="ARBA" id="ARBA00022603"/>
    </source>
</evidence>
<dbReference type="RefSeq" id="WP_006990256.1">
    <property type="nucleotide sequence ID" value="NZ_JH594606.1"/>
</dbReference>
<keyword evidence="1 5" id="KW-0489">Methyltransferase</keyword>
<proteinExistence type="predicted"/>
<evidence type="ECO:0000256" key="2">
    <source>
        <dbReference type="ARBA" id="ARBA00022679"/>
    </source>
</evidence>
<evidence type="ECO:0000313" key="6">
    <source>
        <dbReference type="Proteomes" id="UP000003844"/>
    </source>
</evidence>
<sequence length="389" mass="44730">MGNNFEMVAKTLFGFEPILAKELRALGAMDIKEGTRNVRFSGDKGFMYKANLCLRTAIKILKPFKSFKITSEEDLYREVNNIAWEEFMEFTDTLAIDATVHSEKFTHSKYIAQKTKDAIVDRFREKFGQRPDVDLDFPTLRINVHIENEYCNLSLDSSGQSLHKRGYKTATNIAPINEVLAAGLLLLSGWEGQCDFLDPMCGSGTILIEAAMIASNIPPNLNRKEFAFEKWKDWDVDLYEQIEASVLKKVKDFHFTITGYDTAPSAINKATDNIENANLSEFIKVKQQDFFESEKERERHLHMVFNPPYGERLDIDMPVFYKRIGDTLKQNYPGTEAWFITSNLEAIKHVGLRPSRKIKLFNGALESKFLKYEVYEGTKKLHKIKDLQD</sequence>
<dbReference type="PROSITE" id="PS51165">
    <property type="entry name" value="THUMP"/>
    <property type="match status" value="1"/>
</dbReference>
<feature type="domain" description="THUMP" evidence="4">
    <location>
        <begin position="46"/>
        <end position="157"/>
    </location>
</feature>
<reference evidence="6" key="1">
    <citation type="journal article" date="2012" name="Stand. Genomic Sci.">
        <title>Genome sequence of the Antarctic rhodopsins-containing flavobacterium Gillisia limnaea type strain (R-8282(T)).</title>
        <authorList>
            <person name="Riedel T."/>
            <person name="Held B."/>
            <person name="Nolan M."/>
            <person name="Lucas S."/>
            <person name="Lapidus A."/>
            <person name="Tice H."/>
            <person name="Del Rio T.G."/>
            <person name="Cheng J.F."/>
            <person name="Han C."/>
            <person name="Tapia R."/>
            <person name="Goodwin L.A."/>
            <person name="Pitluck S."/>
            <person name="Liolios K."/>
            <person name="Mavromatis K."/>
            <person name="Pagani I."/>
            <person name="Ivanova N."/>
            <person name="Mikhailova N."/>
            <person name="Pati A."/>
            <person name="Chen A."/>
            <person name="Palaniappan K."/>
            <person name="Land M."/>
            <person name="Rohde M."/>
            <person name="Tindall B.J."/>
            <person name="Detter J.C."/>
            <person name="Goker M."/>
            <person name="Bristow J."/>
            <person name="Eisen J.A."/>
            <person name="Markowitz V."/>
            <person name="Hugenholtz P."/>
            <person name="Kyrpides N.C."/>
            <person name="Klenk H.P."/>
            <person name="Woyke T."/>
        </authorList>
    </citation>
    <scope>NUCLEOTIDE SEQUENCE [LARGE SCALE GENOMIC DNA]</scope>
    <source>
        <strain evidence="6">DSM 15749 / LMG 21470 / R-8282</strain>
    </source>
</reference>
<dbReference type="Proteomes" id="UP000003844">
    <property type="component" value="Unassembled WGS sequence"/>
</dbReference>
<dbReference type="PROSITE" id="PS00092">
    <property type="entry name" value="N6_MTASE"/>
    <property type="match status" value="1"/>
</dbReference>
<dbReference type="InterPro" id="IPR029063">
    <property type="entry name" value="SAM-dependent_MTases_sf"/>
</dbReference>
<dbReference type="Pfam" id="PF02926">
    <property type="entry name" value="THUMP"/>
    <property type="match status" value="1"/>
</dbReference>
<protein>
    <submittedName>
        <fullName evidence="5">RNA methylase</fullName>
    </submittedName>
</protein>
<dbReference type="Pfam" id="PF01170">
    <property type="entry name" value="UPF0020"/>
    <property type="match status" value="1"/>
</dbReference>
<name>H2BV60_GILLR</name>
<evidence type="ECO:0000313" key="5">
    <source>
        <dbReference type="EMBL" id="EHQ03950.1"/>
    </source>
</evidence>
<dbReference type="Gene3D" id="3.40.50.150">
    <property type="entry name" value="Vaccinia Virus protein VP39"/>
    <property type="match status" value="1"/>
</dbReference>
<dbReference type="eggNOG" id="COG0116">
    <property type="taxonomic scope" value="Bacteria"/>
</dbReference>
<organism evidence="5 6">
    <name type="scientific">Gillisia limnaea (strain DSM 15749 / LMG 21470 / R-8282)</name>
    <dbReference type="NCBI Taxonomy" id="865937"/>
    <lineage>
        <taxon>Bacteria</taxon>
        <taxon>Pseudomonadati</taxon>
        <taxon>Bacteroidota</taxon>
        <taxon>Flavobacteriia</taxon>
        <taxon>Flavobacteriales</taxon>
        <taxon>Flavobacteriaceae</taxon>
        <taxon>Gillisia</taxon>
    </lineage>
</organism>
<dbReference type="GO" id="GO:0003723">
    <property type="term" value="F:RNA binding"/>
    <property type="evidence" value="ECO:0007669"/>
    <property type="project" value="UniProtKB-UniRule"/>
</dbReference>
<keyword evidence="3" id="KW-0694">RNA-binding</keyword>
<dbReference type="PANTHER" id="PTHR47313">
    <property type="entry name" value="RIBOSOMAL RNA LARGE SUBUNIT METHYLTRANSFERASE K/L"/>
    <property type="match status" value="1"/>
</dbReference>
<dbReference type="EMBL" id="JH594606">
    <property type="protein sequence ID" value="EHQ03950.1"/>
    <property type="molecule type" value="Genomic_DNA"/>
</dbReference>
<evidence type="ECO:0000256" key="3">
    <source>
        <dbReference type="PROSITE-ProRule" id="PRU00529"/>
    </source>
</evidence>
<dbReference type="CDD" id="cd11715">
    <property type="entry name" value="THUMP_AdoMetMT"/>
    <property type="match status" value="1"/>
</dbReference>
<dbReference type="PANTHER" id="PTHR47313:SF1">
    <property type="entry name" value="RIBOSOMAL RNA LARGE SUBUNIT METHYLTRANSFERASE K_L"/>
    <property type="match status" value="1"/>
</dbReference>
<keyword evidence="2" id="KW-0808">Transferase</keyword>
<dbReference type="OrthoDB" id="9809404at2"/>
<dbReference type="Pfam" id="PF22020">
    <property type="entry name" value="RlmL_1st"/>
    <property type="match status" value="1"/>
</dbReference>
<dbReference type="GO" id="GO:0070043">
    <property type="term" value="F:rRNA (guanine-N7-)-methyltransferase activity"/>
    <property type="evidence" value="ECO:0007669"/>
    <property type="project" value="TreeGrafter"/>
</dbReference>
<dbReference type="InterPro" id="IPR004114">
    <property type="entry name" value="THUMP_dom"/>
</dbReference>
<dbReference type="SUPFAM" id="SSF53335">
    <property type="entry name" value="S-adenosyl-L-methionine-dependent methyltransferases"/>
    <property type="match status" value="1"/>
</dbReference>